<protein>
    <submittedName>
        <fullName evidence="2">Uncharacterized protein</fullName>
    </submittedName>
</protein>
<dbReference type="EMBL" id="CAJOBH010290357">
    <property type="protein sequence ID" value="CAF5180399.1"/>
    <property type="molecule type" value="Genomic_DNA"/>
</dbReference>
<feature type="non-terminal residue" evidence="2">
    <location>
        <position position="22"/>
    </location>
</feature>
<name>A0A8S3HCA6_9BILA</name>
<dbReference type="AlphaFoldDB" id="A0A8S3HCA6"/>
<organism evidence="2 3">
    <name type="scientific">Rotaria magnacalcarata</name>
    <dbReference type="NCBI Taxonomy" id="392030"/>
    <lineage>
        <taxon>Eukaryota</taxon>
        <taxon>Metazoa</taxon>
        <taxon>Spiralia</taxon>
        <taxon>Gnathifera</taxon>
        <taxon>Rotifera</taxon>
        <taxon>Eurotatoria</taxon>
        <taxon>Bdelloidea</taxon>
        <taxon>Philodinida</taxon>
        <taxon>Philodinidae</taxon>
        <taxon>Rotaria</taxon>
    </lineage>
</organism>
<gene>
    <name evidence="2" type="ORF">BYL167_LOCUS78868</name>
    <name evidence="1" type="ORF">GIL414_LOCUS23653</name>
</gene>
<dbReference type="Proteomes" id="UP000681720">
    <property type="component" value="Unassembled WGS sequence"/>
</dbReference>
<evidence type="ECO:0000313" key="2">
    <source>
        <dbReference type="EMBL" id="CAF5180399.1"/>
    </source>
</evidence>
<proteinExistence type="predicted"/>
<evidence type="ECO:0000313" key="3">
    <source>
        <dbReference type="Proteomes" id="UP000681967"/>
    </source>
</evidence>
<comment type="caution">
    <text evidence="2">The sequence shown here is derived from an EMBL/GenBank/DDBJ whole genome shotgun (WGS) entry which is preliminary data.</text>
</comment>
<sequence length="22" mass="2677">MSPYSNYPNEQERWLFDGFPAK</sequence>
<dbReference type="EMBL" id="CAJOBJ010027022">
    <property type="protein sequence ID" value="CAF4250116.1"/>
    <property type="molecule type" value="Genomic_DNA"/>
</dbReference>
<accession>A0A8S3HCA6</accession>
<reference evidence="2" key="1">
    <citation type="submission" date="2021-02" db="EMBL/GenBank/DDBJ databases">
        <authorList>
            <person name="Nowell W R."/>
        </authorList>
    </citation>
    <scope>NUCLEOTIDE SEQUENCE</scope>
</reference>
<dbReference type="Proteomes" id="UP000681967">
    <property type="component" value="Unassembled WGS sequence"/>
</dbReference>
<evidence type="ECO:0000313" key="1">
    <source>
        <dbReference type="EMBL" id="CAF4250116.1"/>
    </source>
</evidence>